<name>A0A2A4FKF0_9BURK</name>
<gene>
    <name evidence="1" type="ORF">BZL54_07330</name>
</gene>
<dbReference type="AlphaFoldDB" id="A0A2A4FKF0"/>
<reference evidence="1 2" key="1">
    <citation type="submission" date="2017-01" db="EMBL/GenBank/DDBJ databases">
        <title>Whole-Genome Shotgun Sequencing of Two beta-Proteobacterial Species in Search of the Bulgecin Biosynthetic Cluster.</title>
        <authorList>
            <person name="Horsman M.E."/>
            <person name="Marous D.R."/>
            <person name="Li R."/>
            <person name="Oliver R.A."/>
            <person name="Byun B."/>
            <person name="Emrich S.J."/>
            <person name="Boggess B."/>
            <person name="Townsend C.A."/>
            <person name="Mobashery S."/>
        </authorList>
    </citation>
    <scope>NUCLEOTIDE SEQUENCE [LARGE SCALE GENOMIC DNA]</scope>
    <source>
        <strain evidence="1 2">ATCC 31433</strain>
    </source>
</reference>
<protein>
    <recommendedName>
        <fullName evidence="3">Ferritin-like domain-containing protein</fullName>
    </recommendedName>
</protein>
<organism evidence="1 2">
    <name type="scientific">Burkholderia ubonensis subsp. mesacidophila</name>
    <dbReference type="NCBI Taxonomy" id="265293"/>
    <lineage>
        <taxon>Bacteria</taxon>
        <taxon>Pseudomonadati</taxon>
        <taxon>Pseudomonadota</taxon>
        <taxon>Betaproteobacteria</taxon>
        <taxon>Burkholderiales</taxon>
        <taxon>Burkholderiaceae</taxon>
        <taxon>Burkholderia</taxon>
        <taxon>Burkholderia cepacia complex</taxon>
    </lineage>
</organism>
<dbReference type="RefSeq" id="WP_084908836.1">
    <property type="nucleotide sequence ID" value="NZ_CP020738.1"/>
</dbReference>
<dbReference type="EMBL" id="MTZU01000021">
    <property type="protein sequence ID" value="PCE33152.1"/>
    <property type="molecule type" value="Genomic_DNA"/>
</dbReference>
<sequence length="256" mass="28843">MTTVASFVCGFVGEHLARSDGSARDVYSNVLAQALAGNDPPYAKGWFGNDFRRRSRDQEWLISLLLSNVDMEGYSAGRLWEYGARIGQVAMARGIQKHACDEAKHSRMFARIAFSTFPRIETEQLRDRLRGCAPALNLTTPAANGVGESHDFEELLNSLILINLFEIRALFLEKLLTPVLFAHAPEASRGYLERAMAIIVWDEVGHIRYTADFLADLANQGYEEQIIVSMREFQSVLNRLTEKEMDEDSRTNSSFL</sequence>
<comment type="caution">
    <text evidence="1">The sequence shown here is derived from an EMBL/GenBank/DDBJ whole genome shotgun (WGS) entry which is preliminary data.</text>
</comment>
<dbReference type="GeneID" id="69000777"/>
<evidence type="ECO:0000313" key="1">
    <source>
        <dbReference type="EMBL" id="PCE33152.1"/>
    </source>
</evidence>
<evidence type="ECO:0000313" key="2">
    <source>
        <dbReference type="Proteomes" id="UP000217994"/>
    </source>
</evidence>
<proteinExistence type="predicted"/>
<evidence type="ECO:0008006" key="3">
    <source>
        <dbReference type="Google" id="ProtNLM"/>
    </source>
</evidence>
<dbReference type="Proteomes" id="UP000217994">
    <property type="component" value="Unassembled WGS sequence"/>
</dbReference>
<accession>A0A2A4FKF0</accession>